<reference evidence="2 3" key="1">
    <citation type="submission" date="2014-09" db="EMBL/GenBank/DDBJ databases">
        <authorList>
            <person name="Ellenberger Sabrina"/>
        </authorList>
    </citation>
    <scope>NUCLEOTIDE SEQUENCE [LARGE SCALE GENOMIC DNA]</scope>
    <source>
        <strain evidence="2 3">CBS 412.66</strain>
    </source>
</reference>
<dbReference type="AlphaFoldDB" id="A0A0B7MM65"/>
<evidence type="ECO:0000256" key="1">
    <source>
        <dbReference type="SAM" id="MobiDB-lite"/>
    </source>
</evidence>
<sequence length="217" mass="24862">MIQNTWGRLKIDAFAAQHNNQLPVYWSLSEELKAAAVDALTTVATNWNVCLSTMENDSTGTKIDQRPKAEESSPDNTDMAKPILVSNGAKNETLSITYSLENQSEMEFNRLAIINHKRMQDGIDAKTSEFLNKKIRPSTNKAYDNGWKHWVTWFFMSQPKLLYQPSQYLTLIYSIRPINIASIRNGNRRANEDFFASKRRSEDQGKAADNQRQRLRG</sequence>
<dbReference type="Proteomes" id="UP000054107">
    <property type="component" value="Unassembled WGS sequence"/>
</dbReference>
<dbReference type="OrthoDB" id="2278737at2759"/>
<dbReference type="STRING" id="35722.A0A0B7MM65"/>
<protein>
    <submittedName>
        <fullName evidence="2">Uncharacterized protein</fullName>
    </submittedName>
</protein>
<name>A0A0B7MM65_9FUNG</name>
<evidence type="ECO:0000313" key="3">
    <source>
        <dbReference type="Proteomes" id="UP000054107"/>
    </source>
</evidence>
<proteinExistence type="predicted"/>
<gene>
    <name evidence="2" type="primary">PARPA_00136.1 scaffold 368</name>
</gene>
<feature type="region of interest" description="Disordered" evidence="1">
    <location>
        <begin position="195"/>
        <end position="217"/>
    </location>
</feature>
<accession>A0A0B7MM65</accession>
<organism evidence="2 3">
    <name type="scientific">Parasitella parasitica</name>
    <dbReference type="NCBI Taxonomy" id="35722"/>
    <lineage>
        <taxon>Eukaryota</taxon>
        <taxon>Fungi</taxon>
        <taxon>Fungi incertae sedis</taxon>
        <taxon>Mucoromycota</taxon>
        <taxon>Mucoromycotina</taxon>
        <taxon>Mucoromycetes</taxon>
        <taxon>Mucorales</taxon>
        <taxon>Mucorineae</taxon>
        <taxon>Mucoraceae</taxon>
        <taxon>Parasitella</taxon>
    </lineage>
</organism>
<feature type="region of interest" description="Disordered" evidence="1">
    <location>
        <begin position="58"/>
        <end position="82"/>
    </location>
</feature>
<evidence type="ECO:0000313" key="2">
    <source>
        <dbReference type="EMBL" id="CEP06881.1"/>
    </source>
</evidence>
<dbReference type="EMBL" id="LN718810">
    <property type="protein sequence ID" value="CEP06881.1"/>
    <property type="molecule type" value="Genomic_DNA"/>
</dbReference>
<keyword evidence="3" id="KW-1185">Reference proteome</keyword>